<proteinExistence type="predicted"/>
<dbReference type="PROSITE" id="PS50884">
    <property type="entry name" value="ZF_DOF_2"/>
    <property type="match status" value="1"/>
</dbReference>
<evidence type="ECO:0000313" key="12">
    <source>
        <dbReference type="EMBL" id="KAJ8429033.1"/>
    </source>
</evidence>
<sequence>MDASNLQHHQEIMESESLESMLICTKQAQSQGQKQQEKKPRPAEEALKCPRCDSTNTKFCYYNNYSLSQPRYFCKSCRRYWTQGGTLRNVPVGGGCRKNRRTTSSLSRRSTPDHHQFIAATTPTSSVSDFSSYGNNNISLLPINPSPHANCNSHFGLLGNSLFLDGGLNPFGLAGCCSLENVENARGNSANFSSHEMGMQYDHNHEIMSTTSSVSSSLKRVIKHELGENRLLWGLPWQLTGGGDQGNYMNVAAEQRNQVDLVRESWSTGVVGSSWHNLLNSPLI</sequence>
<accession>A0A9Q1JQA6</accession>
<comment type="function">
    <text evidence="9">Transcription factor that binds specifically to a 5'-AA[AG]G-3' consensus core sequence.</text>
</comment>
<dbReference type="PANTHER" id="PTHR31992">
    <property type="entry name" value="DOF ZINC FINGER PROTEIN DOF1.4-RELATED"/>
    <property type="match status" value="1"/>
</dbReference>
<dbReference type="PROSITE" id="PS01361">
    <property type="entry name" value="ZF_DOF_1"/>
    <property type="match status" value="1"/>
</dbReference>
<evidence type="ECO:0000256" key="5">
    <source>
        <dbReference type="ARBA" id="ARBA00023125"/>
    </source>
</evidence>
<evidence type="ECO:0000313" key="13">
    <source>
        <dbReference type="Proteomes" id="UP001153076"/>
    </source>
</evidence>
<evidence type="ECO:0000256" key="6">
    <source>
        <dbReference type="ARBA" id="ARBA00023163"/>
    </source>
</evidence>
<evidence type="ECO:0000256" key="10">
    <source>
        <dbReference type="SAM" id="MobiDB-lite"/>
    </source>
</evidence>
<comment type="caution">
    <text evidence="12">The sequence shown here is derived from an EMBL/GenBank/DDBJ whole genome shotgun (WGS) entry which is preliminary data.</text>
</comment>
<dbReference type="GO" id="GO:0003677">
    <property type="term" value="F:DNA binding"/>
    <property type="evidence" value="ECO:0007669"/>
    <property type="project" value="UniProtKB-UniRule"/>
</dbReference>
<dbReference type="GO" id="GO:0008270">
    <property type="term" value="F:zinc ion binding"/>
    <property type="evidence" value="ECO:0007669"/>
    <property type="project" value="UniProtKB-KW"/>
</dbReference>
<gene>
    <name evidence="12" type="ORF">Cgig2_016938</name>
</gene>
<evidence type="ECO:0000256" key="7">
    <source>
        <dbReference type="ARBA" id="ARBA00023242"/>
    </source>
</evidence>
<evidence type="ECO:0000256" key="3">
    <source>
        <dbReference type="ARBA" id="ARBA00022833"/>
    </source>
</evidence>
<protein>
    <recommendedName>
        <fullName evidence="9">Dof zinc finger protein</fullName>
    </recommendedName>
</protein>
<dbReference type="OrthoDB" id="1927254at2759"/>
<dbReference type="EMBL" id="JAKOGI010000944">
    <property type="protein sequence ID" value="KAJ8429033.1"/>
    <property type="molecule type" value="Genomic_DNA"/>
</dbReference>
<keyword evidence="1 9" id="KW-0479">Metal-binding</keyword>
<evidence type="ECO:0000259" key="11">
    <source>
        <dbReference type="PROSITE" id="PS50884"/>
    </source>
</evidence>
<reference evidence="12" key="1">
    <citation type="submission" date="2022-04" db="EMBL/GenBank/DDBJ databases">
        <title>Carnegiea gigantea Genome sequencing and assembly v2.</title>
        <authorList>
            <person name="Copetti D."/>
            <person name="Sanderson M.J."/>
            <person name="Burquez A."/>
            <person name="Wojciechowski M.F."/>
        </authorList>
    </citation>
    <scope>NUCLEOTIDE SEQUENCE</scope>
    <source>
        <strain evidence="12">SGP5-SGP5p</strain>
        <tissue evidence="12">Aerial part</tissue>
    </source>
</reference>
<keyword evidence="3 9" id="KW-0862">Zinc</keyword>
<keyword evidence="7 8" id="KW-0539">Nucleus</keyword>
<keyword evidence="13" id="KW-1185">Reference proteome</keyword>
<feature type="region of interest" description="Disordered" evidence="10">
    <location>
        <begin position="92"/>
        <end position="112"/>
    </location>
</feature>
<name>A0A9Q1JQA6_9CARY</name>
<dbReference type="AlphaFoldDB" id="A0A9Q1JQA6"/>
<evidence type="ECO:0000256" key="9">
    <source>
        <dbReference type="RuleBase" id="RU369094"/>
    </source>
</evidence>
<keyword evidence="4 9" id="KW-0805">Transcription regulation</keyword>
<evidence type="ECO:0000256" key="2">
    <source>
        <dbReference type="ARBA" id="ARBA00022771"/>
    </source>
</evidence>
<feature type="domain" description="Dof-type" evidence="11">
    <location>
        <begin position="47"/>
        <end position="101"/>
    </location>
</feature>
<keyword evidence="2 8" id="KW-0863">Zinc-finger</keyword>
<dbReference type="GO" id="GO:0005634">
    <property type="term" value="C:nucleus"/>
    <property type="evidence" value="ECO:0007669"/>
    <property type="project" value="UniProtKB-SubCell"/>
</dbReference>
<dbReference type="Pfam" id="PF02701">
    <property type="entry name" value="Zn_ribbon_Dof"/>
    <property type="match status" value="1"/>
</dbReference>
<dbReference type="Proteomes" id="UP001153076">
    <property type="component" value="Unassembled WGS sequence"/>
</dbReference>
<keyword evidence="6 9" id="KW-0804">Transcription</keyword>
<dbReference type="InterPro" id="IPR003851">
    <property type="entry name" value="Znf_Dof"/>
</dbReference>
<keyword evidence="5 8" id="KW-0238">DNA-binding</keyword>
<dbReference type="InterPro" id="IPR045174">
    <property type="entry name" value="Dof"/>
</dbReference>
<dbReference type="GO" id="GO:0003700">
    <property type="term" value="F:DNA-binding transcription factor activity"/>
    <property type="evidence" value="ECO:0007669"/>
    <property type="project" value="UniProtKB-UniRule"/>
</dbReference>
<evidence type="ECO:0000256" key="1">
    <source>
        <dbReference type="ARBA" id="ARBA00022723"/>
    </source>
</evidence>
<evidence type="ECO:0000256" key="4">
    <source>
        <dbReference type="ARBA" id="ARBA00023015"/>
    </source>
</evidence>
<comment type="subcellular location">
    <subcellularLocation>
        <location evidence="8 9">Nucleus</location>
    </subcellularLocation>
</comment>
<organism evidence="12 13">
    <name type="scientific">Carnegiea gigantea</name>
    <dbReference type="NCBI Taxonomy" id="171969"/>
    <lineage>
        <taxon>Eukaryota</taxon>
        <taxon>Viridiplantae</taxon>
        <taxon>Streptophyta</taxon>
        <taxon>Embryophyta</taxon>
        <taxon>Tracheophyta</taxon>
        <taxon>Spermatophyta</taxon>
        <taxon>Magnoliopsida</taxon>
        <taxon>eudicotyledons</taxon>
        <taxon>Gunneridae</taxon>
        <taxon>Pentapetalae</taxon>
        <taxon>Caryophyllales</taxon>
        <taxon>Cactineae</taxon>
        <taxon>Cactaceae</taxon>
        <taxon>Cactoideae</taxon>
        <taxon>Echinocereeae</taxon>
        <taxon>Carnegiea</taxon>
    </lineage>
</organism>
<evidence type="ECO:0000256" key="8">
    <source>
        <dbReference type="PROSITE-ProRule" id="PRU00071"/>
    </source>
</evidence>